<keyword evidence="3" id="KW-0285">Flavoprotein</keyword>
<protein>
    <recommendedName>
        <fullName evidence="5 6">Glucose-methanol-choline oxidoreductase N-terminal domain-containing protein</fullName>
    </recommendedName>
</protein>
<feature type="binding site" evidence="2">
    <location>
        <position position="240"/>
    </location>
    <ligand>
        <name>FAD</name>
        <dbReference type="ChEBI" id="CHEBI:57692"/>
    </ligand>
</feature>
<feature type="region of interest" description="Disordered" evidence="4">
    <location>
        <begin position="607"/>
        <end position="649"/>
    </location>
</feature>
<evidence type="ECO:0000256" key="4">
    <source>
        <dbReference type="SAM" id="MobiDB-lite"/>
    </source>
</evidence>
<dbReference type="Gene3D" id="3.50.50.60">
    <property type="entry name" value="FAD/NAD(P)-binding domain"/>
    <property type="match status" value="1"/>
</dbReference>
<dbReference type="PIRSF" id="PIRSF000137">
    <property type="entry name" value="Alcohol_oxidase"/>
    <property type="match status" value="1"/>
</dbReference>
<dbReference type="PROSITE" id="PS00624">
    <property type="entry name" value="GMC_OXRED_2"/>
    <property type="match status" value="1"/>
</dbReference>
<evidence type="ECO:0000256" key="1">
    <source>
        <dbReference type="ARBA" id="ARBA00010790"/>
    </source>
</evidence>
<dbReference type="PROSITE" id="PS00623">
    <property type="entry name" value="GMC_OXRED_1"/>
    <property type="match status" value="1"/>
</dbReference>
<feature type="domain" description="Glucose-methanol-choline oxidoreductase N-terminal" evidence="5">
    <location>
        <begin position="88"/>
        <end position="111"/>
    </location>
</feature>
<dbReference type="EMBL" id="JAUTXT010000089">
    <property type="protein sequence ID" value="KAK3669354.1"/>
    <property type="molecule type" value="Genomic_DNA"/>
</dbReference>
<reference evidence="7" key="1">
    <citation type="submission" date="2023-07" db="EMBL/GenBank/DDBJ databases">
        <title>Black Yeasts Isolated from many extreme environments.</title>
        <authorList>
            <person name="Coleine C."/>
            <person name="Stajich J.E."/>
            <person name="Selbmann L."/>
        </authorList>
    </citation>
    <scope>NUCLEOTIDE SEQUENCE</scope>
    <source>
        <strain evidence="7">CCFEE 5485</strain>
    </source>
</reference>
<organism evidence="7 8">
    <name type="scientific">Recurvomyces mirabilis</name>
    <dbReference type="NCBI Taxonomy" id="574656"/>
    <lineage>
        <taxon>Eukaryota</taxon>
        <taxon>Fungi</taxon>
        <taxon>Dikarya</taxon>
        <taxon>Ascomycota</taxon>
        <taxon>Pezizomycotina</taxon>
        <taxon>Dothideomycetes</taxon>
        <taxon>Dothideomycetidae</taxon>
        <taxon>Mycosphaerellales</taxon>
        <taxon>Teratosphaeriaceae</taxon>
        <taxon>Recurvomyces</taxon>
    </lineage>
</organism>
<dbReference type="PANTHER" id="PTHR11552:SF210">
    <property type="entry name" value="GLUCOSE-METHANOL-CHOLINE OXIDOREDUCTASE N-TERMINAL DOMAIN-CONTAINING PROTEIN-RELATED"/>
    <property type="match status" value="1"/>
</dbReference>
<dbReference type="SUPFAM" id="SSF54373">
    <property type="entry name" value="FAD-linked reductases, C-terminal domain"/>
    <property type="match status" value="1"/>
</dbReference>
<dbReference type="Proteomes" id="UP001274830">
    <property type="component" value="Unassembled WGS sequence"/>
</dbReference>
<dbReference type="Pfam" id="PF00732">
    <property type="entry name" value="GMC_oxred_N"/>
    <property type="match status" value="1"/>
</dbReference>
<evidence type="ECO:0000259" key="6">
    <source>
        <dbReference type="PROSITE" id="PS00624"/>
    </source>
</evidence>
<feature type="domain" description="Glucose-methanol-choline oxidoreductase N-terminal" evidence="6">
    <location>
        <begin position="279"/>
        <end position="293"/>
    </location>
</feature>
<evidence type="ECO:0000259" key="5">
    <source>
        <dbReference type="PROSITE" id="PS00623"/>
    </source>
</evidence>
<dbReference type="GO" id="GO:0050660">
    <property type="term" value="F:flavin adenine dinucleotide binding"/>
    <property type="evidence" value="ECO:0007669"/>
    <property type="project" value="InterPro"/>
</dbReference>
<dbReference type="InterPro" id="IPR036188">
    <property type="entry name" value="FAD/NAD-bd_sf"/>
</dbReference>
<sequence>MSSAVALPAADYVICGGGTAGLVLANRLSEIPSVSVAVLEAGLDRSDDLNVLAPGLLTALYGNPDYDWIFFSTPQPHMNNRIMGHPRGKQLGGSSAINYLAYTHAAQSDINNWGALGNPGWSWDELFPYYNKSEILTIPGSKVASDLNTSYLEPQLHGMNGPIMNGFPDEYHPLDEAWPRTYANLDIAVGSDPKDGVALGGYTLLTNLDLHNNTRSYAATAYLNPIKSRPNLKVYTNSLVTKVNLNTSKPMPVASGASFSVNGTAYTINANKEVILSGGSFGSPHMLEVSGIGGKSLLSSLGIDTVVDNANVGENLQDHVYMPLGFEVVDGVFTLDELANETIFNAAYDQYLANNTGPLGQVALGGALLSSQQILPDTVARNAFVTDVNTTVQQNPGSTDLEKAQYKLILQDFLAGHEIAQHMNFASGTNPEFANDTTKVFVSPNPGNFFTMLGVLEHPFSRGTVHINSSDPTVYSVIDPHYLEHPADVKVLAKIALHIQNILVQTKPLSDLLMGNGTILQPVYNKLTDANVESEIRRLLQSEYHPVGTCAMLPKKNGGVVDARFRVYGVQGLRVVDASIFPLQPRANLQTLVYAIAERAADFIKDDIARPAPPSPPVGPPDPPTGPPGGPHGGPGKPPGTRRQGGGGW</sequence>
<evidence type="ECO:0000256" key="3">
    <source>
        <dbReference type="RuleBase" id="RU003968"/>
    </source>
</evidence>
<evidence type="ECO:0000313" key="7">
    <source>
        <dbReference type="EMBL" id="KAK3669354.1"/>
    </source>
</evidence>
<dbReference type="InterPro" id="IPR000172">
    <property type="entry name" value="GMC_OxRdtase_N"/>
</dbReference>
<feature type="compositionally biased region" description="Pro residues" evidence="4">
    <location>
        <begin position="611"/>
        <end position="630"/>
    </location>
</feature>
<dbReference type="Pfam" id="PF05199">
    <property type="entry name" value="GMC_oxred_C"/>
    <property type="match status" value="1"/>
</dbReference>
<dbReference type="Gene3D" id="3.30.560.10">
    <property type="entry name" value="Glucose Oxidase, domain 3"/>
    <property type="match status" value="1"/>
</dbReference>
<comment type="caution">
    <text evidence="7">The sequence shown here is derived from an EMBL/GenBank/DDBJ whole genome shotgun (WGS) entry which is preliminary data.</text>
</comment>
<dbReference type="SUPFAM" id="SSF51905">
    <property type="entry name" value="FAD/NAD(P)-binding domain"/>
    <property type="match status" value="1"/>
</dbReference>
<proteinExistence type="inferred from homology"/>
<dbReference type="PANTHER" id="PTHR11552">
    <property type="entry name" value="GLUCOSE-METHANOL-CHOLINE GMC OXIDOREDUCTASE"/>
    <property type="match status" value="1"/>
</dbReference>
<evidence type="ECO:0000256" key="2">
    <source>
        <dbReference type="PIRSR" id="PIRSR000137-2"/>
    </source>
</evidence>
<evidence type="ECO:0000313" key="8">
    <source>
        <dbReference type="Proteomes" id="UP001274830"/>
    </source>
</evidence>
<gene>
    <name evidence="7" type="ORF">LTR78_010777</name>
</gene>
<dbReference type="AlphaFoldDB" id="A0AAE0WG29"/>
<dbReference type="InterPro" id="IPR007867">
    <property type="entry name" value="GMC_OxRtase_C"/>
</dbReference>
<keyword evidence="8" id="KW-1185">Reference proteome</keyword>
<dbReference type="InterPro" id="IPR012132">
    <property type="entry name" value="GMC_OxRdtase"/>
</dbReference>
<keyword evidence="2 3" id="KW-0274">FAD</keyword>
<name>A0AAE0WG29_9PEZI</name>
<dbReference type="GO" id="GO:0016614">
    <property type="term" value="F:oxidoreductase activity, acting on CH-OH group of donors"/>
    <property type="evidence" value="ECO:0007669"/>
    <property type="project" value="InterPro"/>
</dbReference>
<comment type="similarity">
    <text evidence="1 3">Belongs to the GMC oxidoreductase family.</text>
</comment>
<comment type="cofactor">
    <cofactor evidence="2">
        <name>FAD</name>
        <dbReference type="ChEBI" id="CHEBI:57692"/>
    </cofactor>
</comment>
<accession>A0AAE0WG29</accession>